<feature type="transmembrane region" description="Helical" evidence="5">
    <location>
        <begin position="146"/>
        <end position="169"/>
    </location>
</feature>
<dbReference type="AlphaFoldDB" id="A0A0B7A7S9"/>
<keyword evidence="4 5" id="KW-0472">Membrane</keyword>
<reference evidence="6" key="1">
    <citation type="submission" date="2014-12" db="EMBL/GenBank/DDBJ databases">
        <title>Insight into the proteome of Arion vulgaris.</title>
        <authorList>
            <person name="Aradska J."/>
            <person name="Bulat T."/>
            <person name="Smidak R."/>
            <person name="Sarate P."/>
            <person name="Gangsoo J."/>
            <person name="Sialana F."/>
            <person name="Bilban M."/>
            <person name="Lubec G."/>
        </authorList>
    </citation>
    <scope>NUCLEOTIDE SEQUENCE</scope>
    <source>
        <tissue evidence="6">Skin</tissue>
    </source>
</reference>
<evidence type="ECO:0000256" key="3">
    <source>
        <dbReference type="ARBA" id="ARBA00022989"/>
    </source>
</evidence>
<proteinExistence type="predicted"/>
<protein>
    <submittedName>
        <fullName evidence="6">Uncharacterized protein</fullName>
    </submittedName>
</protein>
<feature type="transmembrane region" description="Helical" evidence="5">
    <location>
        <begin position="111"/>
        <end position="134"/>
    </location>
</feature>
<accession>A0A0B7A7S9</accession>
<feature type="transmembrane region" description="Helical" evidence="5">
    <location>
        <begin position="81"/>
        <end position="99"/>
    </location>
</feature>
<evidence type="ECO:0000256" key="1">
    <source>
        <dbReference type="ARBA" id="ARBA00004141"/>
    </source>
</evidence>
<comment type="subcellular location">
    <subcellularLocation>
        <location evidence="1">Membrane</location>
        <topology evidence="1">Multi-pass membrane protein</topology>
    </subcellularLocation>
</comment>
<name>A0A0B7A7S9_9EUPU</name>
<evidence type="ECO:0000256" key="2">
    <source>
        <dbReference type="ARBA" id="ARBA00022692"/>
    </source>
</evidence>
<keyword evidence="3 5" id="KW-1133">Transmembrane helix</keyword>
<keyword evidence="2 5" id="KW-0812">Transmembrane</keyword>
<evidence type="ECO:0000313" key="6">
    <source>
        <dbReference type="EMBL" id="CEK76056.1"/>
    </source>
</evidence>
<dbReference type="Pfam" id="PF00822">
    <property type="entry name" value="PMP22_Claudin"/>
    <property type="match status" value="1"/>
</dbReference>
<dbReference type="Gene3D" id="1.20.140.150">
    <property type="match status" value="1"/>
</dbReference>
<feature type="transmembrane region" description="Helical" evidence="5">
    <location>
        <begin position="9"/>
        <end position="35"/>
    </location>
</feature>
<dbReference type="GO" id="GO:0016020">
    <property type="term" value="C:membrane"/>
    <property type="evidence" value="ECO:0007669"/>
    <property type="project" value="UniProtKB-SubCell"/>
</dbReference>
<sequence length="332" mass="37039">MVKLQHRSVVYKVTLAFMYFIFLVYAVAFSIPTWFGARPQLVLGFKGLWVLCLTNDDVADFSNCGKYAFGDDSDWFDGVRGLWIAGMFFYVVAVVYSIVENCCSDEDSKDRGVTGILAILAGLCGAVGVIVAAIEIEENSLNFDYYWGYMLACITSGLTLILAIILLITCNVRSSEKPRDDRTADYVFAHKQGIPQAAPEYTNHGYSRDEIPLASGVTYQHTPSAHPYTMYQDGYNNGYPQGRSHVDVYAQPAKSPYGYYNGRPNHLHNPSDANTAMTDLSNGYTNELINAEHTLTRSNVGQRGDFVRPAADYGRQEFLARNDNYPNGSRIY</sequence>
<evidence type="ECO:0000256" key="4">
    <source>
        <dbReference type="ARBA" id="ARBA00023136"/>
    </source>
</evidence>
<evidence type="ECO:0000256" key="5">
    <source>
        <dbReference type="SAM" id="Phobius"/>
    </source>
</evidence>
<dbReference type="InterPro" id="IPR004031">
    <property type="entry name" value="PMP22/EMP/MP20/Claudin"/>
</dbReference>
<organism evidence="6">
    <name type="scientific">Arion vulgaris</name>
    <dbReference type="NCBI Taxonomy" id="1028688"/>
    <lineage>
        <taxon>Eukaryota</taxon>
        <taxon>Metazoa</taxon>
        <taxon>Spiralia</taxon>
        <taxon>Lophotrochozoa</taxon>
        <taxon>Mollusca</taxon>
        <taxon>Gastropoda</taxon>
        <taxon>Heterobranchia</taxon>
        <taxon>Euthyneura</taxon>
        <taxon>Panpulmonata</taxon>
        <taxon>Eupulmonata</taxon>
        <taxon>Stylommatophora</taxon>
        <taxon>Helicina</taxon>
        <taxon>Arionoidea</taxon>
        <taxon>Arionidae</taxon>
        <taxon>Arion</taxon>
    </lineage>
</organism>
<dbReference type="EMBL" id="HACG01029191">
    <property type="protein sequence ID" value="CEK76056.1"/>
    <property type="molecule type" value="Transcribed_RNA"/>
</dbReference>
<gene>
    <name evidence="6" type="primary">ORF98231</name>
</gene>